<dbReference type="PANTHER" id="PTHR24043">
    <property type="entry name" value="SCAVENGER RECEPTOR CLASS F"/>
    <property type="match status" value="1"/>
</dbReference>
<evidence type="ECO:0000256" key="1">
    <source>
        <dbReference type="ARBA" id="ARBA00022536"/>
    </source>
</evidence>
<name>A0AAV3Y2E2_9GAST</name>
<feature type="non-terminal residue" evidence="2">
    <location>
        <position position="1"/>
    </location>
</feature>
<keyword evidence="1" id="KW-0245">EGF-like domain</keyword>
<dbReference type="Gene3D" id="2.170.300.10">
    <property type="entry name" value="Tie2 ligand-binding domain superfamily"/>
    <property type="match status" value="1"/>
</dbReference>
<keyword evidence="3" id="KW-1185">Reference proteome</keyword>
<dbReference type="InterPro" id="IPR042635">
    <property type="entry name" value="MEGF10/SREC1/2-like"/>
</dbReference>
<proteinExistence type="predicted"/>
<reference evidence="2 3" key="1">
    <citation type="journal article" date="2021" name="Elife">
        <title>Chloroplast acquisition without the gene transfer in kleptoplastic sea slugs, Plakobranchus ocellatus.</title>
        <authorList>
            <person name="Maeda T."/>
            <person name="Takahashi S."/>
            <person name="Yoshida T."/>
            <person name="Shimamura S."/>
            <person name="Takaki Y."/>
            <person name="Nagai Y."/>
            <person name="Toyoda A."/>
            <person name="Suzuki Y."/>
            <person name="Arimoto A."/>
            <person name="Ishii H."/>
            <person name="Satoh N."/>
            <person name="Nishiyama T."/>
            <person name="Hasebe M."/>
            <person name="Maruyama T."/>
            <person name="Minagawa J."/>
            <person name="Obokata J."/>
            <person name="Shigenobu S."/>
        </authorList>
    </citation>
    <scope>NUCLEOTIDE SEQUENCE [LARGE SCALE GENOMIC DNA]</scope>
</reference>
<sequence length="153" mass="16788">VVCPQGKFGRQCERACNCADYTEACFVSTGGCPSGCAAGYTGEDCYTQCSPGTYGKDCDRNCSDHCAGDDKLCNHVNGTCDQGCDTGYLMPLCEAIPTTNPALANTLVQIRQYSICRFEPLYRFDNSVCYGLENLEEWRPDFVVRCHMGIHPC</sequence>
<organism evidence="2 3">
    <name type="scientific">Plakobranchus ocellatus</name>
    <dbReference type="NCBI Taxonomy" id="259542"/>
    <lineage>
        <taxon>Eukaryota</taxon>
        <taxon>Metazoa</taxon>
        <taxon>Spiralia</taxon>
        <taxon>Lophotrochozoa</taxon>
        <taxon>Mollusca</taxon>
        <taxon>Gastropoda</taxon>
        <taxon>Heterobranchia</taxon>
        <taxon>Euthyneura</taxon>
        <taxon>Panpulmonata</taxon>
        <taxon>Sacoglossa</taxon>
        <taxon>Placobranchoidea</taxon>
        <taxon>Plakobranchidae</taxon>
        <taxon>Plakobranchus</taxon>
    </lineage>
</organism>
<dbReference type="GO" id="GO:0005044">
    <property type="term" value="F:scavenger receptor activity"/>
    <property type="evidence" value="ECO:0007669"/>
    <property type="project" value="InterPro"/>
</dbReference>
<dbReference type="EMBL" id="BLXT01000367">
    <property type="protein sequence ID" value="GFN76163.1"/>
    <property type="molecule type" value="Genomic_DNA"/>
</dbReference>
<dbReference type="PANTHER" id="PTHR24043:SF8">
    <property type="entry name" value="EGF-LIKE DOMAIN-CONTAINING PROTEIN"/>
    <property type="match status" value="1"/>
</dbReference>
<comment type="caution">
    <text evidence="2">The sequence shown here is derived from an EMBL/GenBank/DDBJ whole genome shotgun (WGS) entry which is preliminary data.</text>
</comment>
<gene>
    <name evidence="2" type="ORF">PoB_000266900</name>
</gene>
<evidence type="ECO:0000313" key="2">
    <source>
        <dbReference type="EMBL" id="GFN76163.1"/>
    </source>
</evidence>
<dbReference type="Proteomes" id="UP000735302">
    <property type="component" value="Unassembled WGS sequence"/>
</dbReference>
<accession>A0AAV3Y2E2</accession>
<evidence type="ECO:0000313" key="3">
    <source>
        <dbReference type="Proteomes" id="UP000735302"/>
    </source>
</evidence>
<dbReference type="AlphaFoldDB" id="A0AAV3Y2E2"/>
<protein>
    <submittedName>
        <fullName evidence="2">Multiple epidermal growth factor-like domains 10</fullName>
    </submittedName>
</protein>